<gene>
    <name evidence="3" type="ORF">SAMN05660964_03535</name>
</gene>
<feature type="transmembrane region" description="Helical" evidence="1">
    <location>
        <begin position="379"/>
        <end position="398"/>
    </location>
</feature>
<feature type="domain" description="YdbS-like PH" evidence="2">
    <location>
        <begin position="75"/>
        <end position="153"/>
    </location>
</feature>
<sequence>MADNALQKLENWQHLSPIALLYFSLQSLQAVFGSVFYVIPLALFAYRGLQETPLLTLGVMLLGLGLFAGIALLRYYFYQFRVTGDTVEIQAGIIQKTQLNLPFERIQNVKLEQPLYYRFTDHVMVQLDTAGSSREEAQLVALSRAQAEALQHAIYAAHSSTVPTENAATTIASDIEEVTDTIPTERLLNQRSMGDLLIYGISNNRVWVFLAATTPFWDNALERMVERLETFGIDVVHYFDPAQQSLGWLIVLMLGIALLVVMFMALLSVAGAMLSFFDYSLVQRGERYIQRCGLFTRHEVSMKLSRLQWMQLQQSWLERVFGRCNVRFEQIQAHQAGLADAGRIMVPAVTPQDAQALLAEALPAQRLAEVVFAPINWRFLIRPFLFCLVFVGASQWLLRPDSSLLANVALLLGVGAGLLSVLRWRRWGYALDSQFLYIRNGLIGVNYYCLPIFKVQQVSYVQSWWLERHNLCHVRLVFASGVQGVPFIPWAAGKRIVNDSLYQAESSGLSWM</sequence>
<dbReference type="PANTHER" id="PTHR34473:SF2">
    <property type="entry name" value="UPF0699 TRANSMEMBRANE PROTEIN YDBT"/>
    <property type="match status" value="1"/>
</dbReference>
<feature type="transmembrane region" description="Helical" evidence="1">
    <location>
        <begin position="52"/>
        <end position="73"/>
    </location>
</feature>
<dbReference type="RefSeq" id="WP_093070774.1">
    <property type="nucleotide sequence ID" value="NZ_FNQP01000035.1"/>
</dbReference>
<evidence type="ECO:0000313" key="3">
    <source>
        <dbReference type="EMBL" id="SEB09915.1"/>
    </source>
</evidence>
<proteinExistence type="predicted"/>
<organism evidence="3 4">
    <name type="scientific">Thiothrix caldifontis</name>
    <dbReference type="NCBI Taxonomy" id="525918"/>
    <lineage>
        <taxon>Bacteria</taxon>
        <taxon>Pseudomonadati</taxon>
        <taxon>Pseudomonadota</taxon>
        <taxon>Gammaproteobacteria</taxon>
        <taxon>Thiotrichales</taxon>
        <taxon>Thiotrichaceae</taxon>
        <taxon>Thiothrix</taxon>
    </lineage>
</organism>
<keyword evidence="4" id="KW-1185">Reference proteome</keyword>
<dbReference type="Pfam" id="PF03703">
    <property type="entry name" value="bPH_2"/>
    <property type="match status" value="3"/>
</dbReference>
<protein>
    <submittedName>
        <fullName evidence="3">Putative membrane protein</fullName>
    </submittedName>
</protein>
<evidence type="ECO:0000256" key="1">
    <source>
        <dbReference type="SAM" id="Phobius"/>
    </source>
</evidence>
<dbReference type="InterPro" id="IPR014529">
    <property type="entry name" value="UCP026631"/>
</dbReference>
<feature type="domain" description="YdbS-like PH" evidence="2">
    <location>
        <begin position="285"/>
        <end position="355"/>
    </location>
</feature>
<name>A0A1H4GJY5_9GAMM</name>
<evidence type="ECO:0000313" key="4">
    <source>
        <dbReference type="Proteomes" id="UP000199397"/>
    </source>
</evidence>
<keyword evidence="1" id="KW-1133">Transmembrane helix</keyword>
<feature type="domain" description="YdbS-like PH" evidence="2">
    <location>
        <begin position="424"/>
        <end position="489"/>
    </location>
</feature>
<dbReference type="InterPro" id="IPR005182">
    <property type="entry name" value="YdbS-like_PH"/>
</dbReference>
<feature type="transmembrane region" description="Helical" evidence="1">
    <location>
        <begin position="248"/>
        <end position="277"/>
    </location>
</feature>
<dbReference type="OrthoDB" id="155986at2"/>
<dbReference type="Proteomes" id="UP000199397">
    <property type="component" value="Unassembled WGS sequence"/>
</dbReference>
<feature type="transmembrane region" description="Helical" evidence="1">
    <location>
        <begin position="404"/>
        <end position="422"/>
    </location>
</feature>
<feature type="transmembrane region" description="Helical" evidence="1">
    <location>
        <begin position="196"/>
        <end position="217"/>
    </location>
</feature>
<accession>A0A1H4GJY5</accession>
<evidence type="ECO:0000259" key="2">
    <source>
        <dbReference type="Pfam" id="PF03703"/>
    </source>
</evidence>
<keyword evidence="1" id="KW-0812">Transmembrane</keyword>
<reference evidence="3 4" key="1">
    <citation type="submission" date="2016-10" db="EMBL/GenBank/DDBJ databases">
        <authorList>
            <person name="de Groot N.N."/>
        </authorList>
    </citation>
    <scope>NUCLEOTIDE SEQUENCE [LARGE SCALE GENOMIC DNA]</scope>
    <source>
        <strain evidence="3 4">DSM 21228</strain>
    </source>
</reference>
<dbReference type="AlphaFoldDB" id="A0A1H4GJY5"/>
<dbReference type="STRING" id="525918.SAMN05660964_03535"/>
<feature type="transmembrane region" description="Helical" evidence="1">
    <location>
        <begin position="20"/>
        <end position="46"/>
    </location>
</feature>
<dbReference type="PANTHER" id="PTHR34473">
    <property type="entry name" value="UPF0699 TRANSMEMBRANE PROTEIN YDBS"/>
    <property type="match status" value="1"/>
</dbReference>
<dbReference type="PIRSF" id="PIRSF026631">
    <property type="entry name" value="UCP026631"/>
    <property type="match status" value="1"/>
</dbReference>
<keyword evidence="1" id="KW-0472">Membrane</keyword>
<dbReference type="EMBL" id="FNQP01000035">
    <property type="protein sequence ID" value="SEB09915.1"/>
    <property type="molecule type" value="Genomic_DNA"/>
</dbReference>